<gene>
    <name evidence="5" type="primary">LOC117674930</name>
</gene>
<dbReference type="PANTHER" id="PTHR33066">
    <property type="entry name" value="INTEGRASE_SAM-LIKE_N DOMAIN-CONTAINING PROTEIN"/>
    <property type="match status" value="1"/>
</dbReference>
<feature type="compositionally biased region" description="Polar residues" evidence="3">
    <location>
        <begin position="202"/>
        <end position="212"/>
    </location>
</feature>
<dbReference type="RefSeq" id="XP_034289059.2">
    <property type="nucleotide sequence ID" value="XM_034433168.2"/>
</dbReference>
<organism evidence="4 5">
    <name type="scientific">Pantherophis guttatus</name>
    <name type="common">Corn snake</name>
    <name type="synonym">Elaphe guttata</name>
    <dbReference type="NCBI Taxonomy" id="94885"/>
    <lineage>
        <taxon>Eukaryota</taxon>
        <taxon>Metazoa</taxon>
        <taxon>Chordata</taxon>
        <taxon>Craniata</taxon>
        <taxon>Vertebrata</taxon>
        <taxon>Euteleostomi</taxon>
        <taxon>Lepidosauria</taxon>
        <taxon>Squamata</taxon>
        <taxon>Bifurcata</taxon>
        <taxon>Unidentata</taxon>
        <taxon>Episquamata</taxon>
        <taxon>Toxicofera</taxon>
        <taxon>Serpentes</taxon>
        <taxon>Colubroidea</taxon>
        <taxon>Colubridae</taxon>
        <taxon>Colubrinae</taxon>
        <taxon>Pantherophis</taxon>
    </lineage>
</organism>
<proteinExistence type="predicted"/>
<evidence type="ECO:0000256" key="1">
    <source>
        <dbReference type="ARBA" id="ARBA00023125"/>
    </source>
</evidence>
<protein>
    <submittedName>
        <fullName evidence="5">Uncharacterized protein LOC117674930</fullName>
    </submittedName>
</protein>
<dbReference type="SUPFAM" id="SSF56349">
    <property type="entry name" value="DNA breaking-rejoining enzymes"/>
    <property type="match status" value="1"/>
</dbReference>
<name>A0A6P9D037_PANGU</name>
<dbReference type="InterPro" id="IPR010998">
    <property type="entry name" value="Integrase_recombinase_N"/>
</dbReference>
<evidence type="ECO:0000313" key="5">
    <source>
        <dbReference type="RefSeq" id="XP_034289059.2"/>
    </source>
</evidence>
<dbReference type="Proteomes" id="UP001652622">
    <property type="component" value="Unplaced"/>
</dbReference>
<dbReference type="GO" id="GO:0006310">
    <property type="term" value="P:DNA recombination"/>
    <property type="evidence" value="ECO:0007669"/>
    <property type="project" value="UniProtKB-KW"/>
</dbReference>
<feature type="region of interest" description="Disordered" evidence="3">
    <location>
        <begin position="156"/>
        <end position="248"/>
    </location>
</feature>
<sequence>MLFGRHTDTVIDSTKGSIGQRKGDQIATRTWSHDKLGQESFSTHNKDIALGSNYRLKTRSGVSFERQTKQHKELDFTGTISQNSFPVSAVPTFGKTDLVYQHCTMGQTPFLSAAMASIAISETRSSQLLNKDQGSPICETFAEMVVIPSLIQGDSVSRTSQSHSDNRCKSARMGGSSGLSISSRDLVVDRETTEHKLVRTEGGQTSTSTLPQEGSAETCFNPHGQHGHEGPPKQAGRNKVQVSHDRDREIDGMGRKERTIDKSRTHFRFTKSTSRLAEQRNNRSGRMEVASTTFQSDCDQVWNPDSGLVCNREEQTTPKVLLKIPVSGCRRSRCAEGPLAEGTSLRISTYSYHSTCNQKNDGRKGGPHFDSSVLATSGVVCRPQGSIDRQTMEVATGQYFSKSRSSLSSKPGMAAIDLLALERIRLMKDHLPNDVIATIQAARRPATIRIYNATWRKFALWCLEHHTDPTSASIQDILRFLQLGLDKSLAPATLTRQVAALATVLSTDKSHPLTHDERIKSFLHGAVNLRPPVVHRFPNWDLNLVLQSLTSAPYEPIKESSVHHLTVKLAFLLAITSARRVSELAALSIRKDLCVFFPDRVVMKLDPTFIPKINSIFHRAQEIILPNFCPDPKHPMEKRWHTLDVRRALKYYLSRTAEFRKSEALLVSFLPSTMGQKVSSATIGRWIKLCISAAYKLKGSQVPGGIVPHSTRSAATSVAWAAQASIDEICRAATWSSISSFIRHYRLDTFASADAAFGRRVLQAIIPSRGQGMGAVPSQMT</sequence>
<evidence type="ECO:0000256" key="3">
    <source>
        <dbReference type="SAM" id="MobiDB-lite"/>
    </source>
</evidence>
<evidence type="ECO:0000313" key="4">
    <source>
        <dbReference type="Proteomes" id="UP001652622"/>
    </source>
</evidence>
<dbReference type="GeneID" id="117674930"/>
<dbReference type="Gene3D" id="1.10.443.10">
    <property type="entry name" value="Intergrase catalytic core"/>
    <property type="match status" value="1"/>
</dbReference>
<dbReference type="InParanoid" id="A0A6P9D037"/>
<accession>A0A6P9D037</accession>
<dbReference type="SUPFAM" id="SSF47823">
    <property type="entry name" value="lambda integrase-like, N-terminal domain"/>
    <property type="match status" value="1"/>
</dbReference>
<keyword evidence="2" id="KW-0233">DNA recombination</keyword>
<dbReference type="KEGG" id="pgut:117674930"/>
<keyword evidence="1" id="KW-0238">DNA-binding</keyword>
<dbReference type="PANTHER" id="PTHR33066:SF2">
    <property type="entry name" value="FILAGGRIN-2-LIKE"/>
    <property type="match status" value="1"/>
</dbReference>
<reference evidence="5" key="1">
    <citation type="submission" date="2025-08" db="UniProtKB">
        <authorList>
            <consortium name="RefSeq"/>
        </authorList>
    </citation>
    <scope>IDENTIFICATION</scope>
    <source>
        <tissue evidence="5">Blood</tissue>
    </source>
</reference>
<dbReference type="InterPro" id="IPR011010">
    <property type="entry name" value="DNA_brk_join_enz"/>
</dbReference>
<dbReference type="InterPro" id="IPR013762">
    <property type="entry name" value="Integrase-like_cat_sf"/>
</dbReference>
<keyword evidence="4" id="KW-1185">Reference proteome</keyword>
<dbReference type="AlphaFoldDB" id="A0A6P9D037"/>
<dbReference type="GO" id="GO:0015074">
    <property type="term" value="P:DNA integration"/>
    <property type="evidence" value="ECO:0007669"/>
    <property type="project" value="InterPro"/>
</dbReference>
<dbReference type="Gene3D" id="1.10.150.130">
    <property type="match status" value="1"/>
</dbReference>
<feature type="compositionally biased region" description="Basic and acidic residues" evidence="3">
    <location>
        <begin position="186"/>
        <end position="199"/>
    </location>
</feature>
<evidence type="ECO:0000256" key="2">
    <source>
        <dbReference type="ARBA" id="ARBA00023172"/>
    </source>
</evidence>
<dbReference type="GO" id="GO:0003677">
    <property type="term" value="F:DNA binding"/>
    <property type="evidence" value="ECO:0007669"/>
    <property type="project" value="UniProtKB-KW"/>
</dbReference>